<evidence type="ECO:0000313" key="1">
    <source>
        <dbReference type="EMBL" id="QJA45194.1"/>
    </source>
</evidence>
<evidence type="ECO:0000313" key="2">
    <source>
        <dbReference type="EMBL" id="QJA67773.1"/>
    </source>
</evidence>
<protein>
    <submittedName>
        <fullName evidence="1">Uncharacterized protein</fullName>
    </submittedName>
</protein>
<organism evidence="1">
    <name type="scientific">viral metagenome</name>
    <dbReference type="NCBI Taxonomy" id="1070528"/>
    <lineage>
        <taxon>unclassified sequences</taxon>
        <taxon>metagenomes</taxon>
        <taxon>organismal metagenomes</taxon>
    </lineage>
</organism>
<evidence type="ECO:0000313" key="3">
    <source>
        <dbReference type="EMBL" id="QJI04838.1"/>
    </source>
</evidence>
<proteinExistence type="predicted"/>
<dbReference type="EMBL" id="MT145191">
    <property type="protein sequence ID" value="QJI04838.1"/>
    <property type="molecule type" value="Genomic_DNA"/>
</dbReference>
<dbReference type="EMBL" id="MT141576">
    <property type="protein sequence ID" value="QJA67773.1"/>
    <property type="molecule type" value="Genomic_DNA"/>
</dbReference>
<dbReference type="EMBL" id="MT143987">
    <property type="protein sequence ID" value="QJA45194.1"/>
    <property type="molecule type" value="Genomic_DNA"/>
</dbReference>
<name>A0A6H1ZCB7_9ZZZZ</name>
<accession>A0A6H1ZCB7</accession>
<reference evidence="1" key="1">
    <citation type="submission" date="2020-03" db="EMBL/GenBank/DDBJ databases">
        <title>The deep terrestrial virosphere.</title>
        <authorList>
            <person name="Holmfeldt K."/>
            <person name="Nilsson E."/>
            <person name="Simone D."/>
            <person name="Lopez-Fernandez M."/>
            <person name="Wu X."/>
            <person name="de Brujin I."/>
            <person name="Lundin D."/>
            <person name="Andersson A."/>
            <person name="Bertilsson S."/>
            <person name="Dopson M."/>
        </authorList>
    </citation>
    <scope>NUCLEOTIDE SEQUENCE</scope>
    <source>
        <strain evidence="3">MM415A00124</strain>
        <strain evidence="2">MM415B00156</strain>
        <strain evidence="1">TM448A00198</strain>
    </source>
</reference>
<sequence length="111" mass="12707">MTRVKVPTYQVTVFIAGDLALAKAACQKFCDERGECVTVEPTDYIYTRGREAGVRIGFINYGRFPRRRKVIFAQAEMLARWLLLALDQQSVSIVATYRTVWLSLRDQEPTT</sequence>
<dbReference type="AlphaFoldDB" id="A0A6H1ZCB7"/>
<gene>
    <name evidence="3" type="ORF">MM415A00124_0013</name>
    <name evidence="2" type="ORF">MM415B00156_0013</name>
    <name evidence="1" type="ORF">TM448A00198_0009</name>
</gene>